<dbReference type="Gene3D" id="3.40.640.10">
    <property type="entry name" value="Type I PLP-dependent aspartate aminotransferase-like (Major domain)"/>
    <property type="match status" value="1"/>
</dbReference>
<gene>
    <name evidence="7" type="primary">aspC</name>
    <name evidence="7" type="ORF">SCFA_860015</name>
</gene>
<dbReference type="InterPro" id="IPR015421">
    <property type="entry name" value="PyrdxlP-dep_Trfase_major"/>
</dbReference>
<organism evidence="7">
    <name type="scientific">anaerobic digester metagenome</name>
    <dbReference type="NCBI Taxonomy" id="1263854"/>
    <lineage>
        <taxon>unclassified sequences</taxon>
        <taxon>metagenomes</taxon>
        <taxon>ecological metagenomes</taxon>
    </lineage>
</organism>
<dbReference type="InterPro" id="IPR015424">
    <property type="entry name" value="PyrdxlP-dep_Trfase"/>
</dbReference>
<dbReference type="EMBL" id="CAADRM010000154">
    <property type="protein sequence ID" value="VFU18594.1"/>
    <property type="molecule type" value="Genomic_DNA"/>
</dbReference>
<dbReference type="GO" id="GO:0030170">
    <property type="term" value="F:pyridoxal phosphate binding"/>
    <property type="evidence" value="ECO:0007669"/>
    <property type="project" value="InterPro"/>
</dbReference>
<evidence type="ECO:0000256" key="4">
    <source>
        <dbReference type="ARBA" id="ARBA00022679"/>
    </source>
</evidence>
<dbReference type="InterPro" id="IPR050596">
    <property type="entry name" value="AspAT/PAT-like"/>
</dbReference>
<evidence type="ECO:0000256" key="1">
    <source>
        <dbReference type="ARBA" id="ARBA00001933"/>
    </source>
</evidence>
<comment type="similarity">
    <text evidence="2">Belongs to the class-I pyridoxal-phosphate-dependent aminotransferase family.</text>
</comment>
<keyword evidence="5" id="KW-0663">Pyridoxal phosphate</keyword>
<evidence type="ECO:0000256" key="5">
    <source>
        <dbReference type="ARBA" id="ARBA00022898"/>
    </source>
</evidence>
<keyword evidence="3 7" id="KW-0032">Aminotransferase</keyword>
<proteinExistence type="inferred from homology"/>
<accession>A0A485M6Q1</accession>
<dbReference type="PROSITE" id="PS00105">
    <property type="entry name" value="AA_TRANSFER_CLASS_1"/>
    <property type="match status" value="1"/>
</dbReference>
<dbReference type="PANTHER" id="PTHR46383">
    <property type="entry name" value="ASPARTATE AMINOTRANSFERASE"/>
    <property type="match status" value="1"/>
</dbReference>
<sequence length="389" mass="42279">MKISQVVSKIPGSPTLALTAKVKQLRAQGKNVIGFGAGEPDFDTPDPIKASAIEALRRGATKYTPVDGLPELKDAICANVYTDYGLKVLPENVIVSCGAKHSLYNLFLTLFEGGDEVLVPAPYWVSYPPMIELTGAKAVIIDTRSNGMQLTADMVKEAITPRSRGIVLNSPSNPTGMVFDPRELEKIAALCVENDMVIISDDIYRKIIFDNAEFFSVATISPEVARRTFIVDGMSKTYAMTGWRIGYCIGDKDVIKAMGRLQSQSTSNPTSFAQVGAIASLTGDQSAVEEMRKVFEKRRDLIVSKLREIPGFEISPPQGSFYSFPSIRGYMDRFGGSADLAEHLITNALVAVVPGEGFGAPDHIRLSFATSEKNIIEGVDRIREALTAL</sequence>
<dbReference type="EC" id="2.6.1.1" evidence="7"/>
<evidence type="ECO:0000313" key="7">
    <source>
        <dbReference type="EMBL" id="VFU18594.1"/>
    </source>
</evidence>
<evidence type="ECO:0000256" key="3">
    <source>
        <dbReference type="ARBA" id="ARBA00022576"/>
    </source>
</evidence>
<evidence type="ECO:0000256" key="2">
    <source>
        <dbReference type="ARBA" id="ARBA00007441"/>
    </source>
</evidence>
<name>A0A485M6Q1_9ZZZZ</name>
<evidence type="ECO:0000259" key="6">
    <source>
        <dbReference type="Pfam" id="PF00155"/>
    </source>
</evidence>
<dbReference type="Gene3D" id="3.90.1150.10">
    <property type="entry name" value="Aspartate Aminotransferase, domain 1"/>
    <property type="match status" value="1"/>
</dbReference>
<dbReference type="PANTHER" id="PTHR46383:SF1">
    <property type="entry name" value="ASPARTATE AMINOTRANSFERASE"/>
    <property type="match status" value="1"/>
</dbReference>
<dbReference type="CDD" id="cd00609">
    <property type="entry name" value="AAT_like"/>
    <property type="match status" value="1"/>
</dbReference>
<dbReference type="InterPro" id="IPR004838">
    <property type="entry name" value="NHTrfase_class1_PyrdxlP-BS"/>
</dbReference>
<dbReference type="InterPro" id="IPR004839">
    <property type="entry name" value="Aminotransferase_I/II_large"/>
</dbReference>
<dbReference type="Pfam" id="PF00155">
    <property type="entry name" value="Aminotran_1_2"/>
    <property type="match status" value="1"/>
</dbReference>
<dbReference type="InterPro" id="IPR015422">
    <property type="entry name" value="PyrdxlP-dep_Trfase_small"/>
</dbReference>
<protein>
    <submittedName>
        <fullName evidence="7">Aspartate aminotransferase</fullName>
        <ecNumber evidence="7">2.6.1.1</ecNumber>
    </submittedName>
</protein>
<dbReference type="GO" id="GO:0006520">
    <property type="term" value="P:amino acid metabolic process"/>
    <property type="evidence" value="ECO:0007669"/>
    <property type="project" value="InterPro"/>
</dbReference>
<feature type="domain" description="Aminotransferase class I/classII large" evidence="6">
    <location>
        <begin position="31"/>
        <end position="382"/>
    </location>
</feature>
<reference evidence="7" key="1">
    <citation type="submission" date="2019-03" db="EMBL/GenBank/DDBJ databases">
        <authorList>
            <person name="Hao L."/>
        </authorList>
    </citation>
    <scope>NUCLEOTIDE SEQUENCE</scope>
</reference>
<comment type="cofactor">
    <cofactor evidence="1">
        <name>pyridoxal 5'-phosphate</name>
        <dbReference type="ChEBI" id="CHEBI:597326"/>
    </cofactor>
</comment>
<dbReference type="FunFam" id="3.40.640.10:FF:000033">
    <property type="entry name" value="Aspartate aminotransferase"/>
    <property type="match status" value="1"/>
</dbReference>
<keyword evidence="4 7" id="KW-0808">Transferase</keyword>
<dbReference type="SUPFAM" id="SSF53383">
    <property type="entry name" value="PLP-dependent transferases"/>
    <property type="match status" value="1"/>
</dbReference>
<dbReference type="AlphaFoldDB" id="A0A485M6Q1"/>
<dbReference type="GO" id="GO:0004069">
    <property type="term" value="F:L-aspartate:2-oxoglutarate aminotransferase activity"/>
    <property type="evidence" value="ECO:0007669"/>
    <property type="project" value="UniProtKB-EC"/>
</dbReference>
<dbReference type="PRINTS" id="PR00753">
    <property type="entry name" value="ACCSYNTHASE"/>
</dbReference>